<dbReference type="SUPFAM" id="SSF49785">
    <property type="entry name" value="Galactose-binding domain-like"/>
    <property type="match status" value="1"/>
</dbReference>
<evidence type="ECO:0000313" key="2">
    <source>
        <dbReference type="EMBL" id="GFN90537.1"/>
    </source>
</evidence>
<accession>A0AAV3Z7E2</accession>
<reference evidence="2 3" key="1">
    <citation type="journal article" date="2021" name="Elife">
        <title>Chloroplast acquisition without the gene transfer in kleptoplastic sea slugs, Plakobranchus ocellatus.</title>
        <authorList>
            <person name="Maeda T."/>
            <person name="Takahashi S."/>
            <person name="Yoshida T."/>
            <person name="Shimamura S."/>
            <person name="Takaki Y."/>
            <person name="Nagai Y."/>
            <person name="Toyoda A."/>
            <person name="Suzuki Y."/>
            <person name="Arimoto A."/>
            <person name="Ishii H."/>
            <person name="Satoh N."/>
            <person name="Nishiyama T."/>
            <person name="Hasebe M."/>
            <person name="Maruyama T."/>
            <person name="Minagawa J."/>
            <person name="Obokata J."/>
            <person name="Shigenobu S."/>
        </authorList>
    </citation>
    <scope>NUCLEOTIDE SEQUENCE [LARGE SCALE GENOMIC DNA]</scope>
</reference>
<dbReference type="InterPro" id="IPR008979">
    <property type="entry name" value="Galactose-bd-like_sf"/>
</dbReference>
<evidence type="ECO:0000313" key="3">
    <source>
        <dbReference type="Proteomes" id="UP000735302"/>
    </source>
</evidence>
<name>A0AAV3Z7E2_9GAST</name>
<dbReference type="InterPro" id="IPR052709">
    <property type="entry name" value="Transposase-MT_Hybrid"/>
</dbReference>
<keyword evidence="3" id="KW-1185">Reference proteome</keyword>
<comment type="caution">
    <text evidence="2">The sequence shown here is derived from an EMBL/GenBank/DDBJ whole genome shotgun (WGS) entry which is preliminary data.</text>
</comment>
<dbReference type="EMBL" id="BLXT01002056">
    <property type="protein sequence ID" value="GFN90537.1"/>
    <property type="molecule type" value="Genomic_DNA"/>
</dbReference>
<dbReference type="Proteomes" id="UP000735302">
    <property type="component" value="Unassembled WGS sequence"/>
</dbReference>
<sequence length="590" mass="66052">MRLAVLLSLSVGLVMLKKARTEFLSPGSFRNVVIQGITVTQTCADEFLCRSSSFNATNCVSQGVCAVEQECNGRIDFPGLEHPLRDWQATLNGQNAPGCTLVNKTPDNPPSVTFATTAGRTLIVNGSATNLNPCFTQRSEPLNSSFSLVFWLRADCKNCSVLEIHQRGGESLYLRVVGDSLCVNTDCSAILQTNQWILITLWASVNEFAIYGGENRINFPGSAFHDISVENLYIGSSEIIPMADFFELFDVRFYTDALSSREILYLKNGLPDPSLNCRCPSGYPDIVSSDDTLCTDDVSTVARYNSSVHFYLPEVMIDEREDTLWASSDQGVVTFTLDLGRSFQIGLISLLFTSSLPSRIESTFVSSGRDNQARQFVCSGSNCTIDITQENAPNTIEEYRQLTADTLKISMHRDSGSGLESFVISELVVTGRAVVRFLFAKGTKRSVIYREIVENYGEHGEQDYQWCSWFKDGRTSLQDEPRSGRPNTANNDWNTARVDELIKVDRRVKLKEMSLKLDIPKANVYEIVHDKLGYRKVSARWVPKMMSDEHKCQRVEISQILLYWCQQEGDEIVDVGPGGDHRARNKLLEH</sequence>
<dbReference type="PANTHER" id="PTHR46060:SF1">
    <property type="entry name" value="MARINER MOS1 TRANSPOSASE-LIKE PROTEIN"/>
    <property type="match status" value="1"/>
</dbReference>
<dbReference type="AlphaFoldDB" id="A0AAV3Z7E2"/>
<gene>
    <name evidence="2" type="ORF">PoB_001704300</name>
</gene>
<dbReference type="SUPFAM" id="SSF49899">
    <property type="entry name" value="Concanavalin A-like lectins/glucanases"/>
    <property type="match status" value="1"/>
</dbReference>
<evidence type="ECO:0000256" key="1">
    <source>
        <dbReference type="SAM" id="SignalP"/>
    </source>
</evidence>
<feature type="chain" id="PRO_5043371562" evidence="1">
    <location>
        <begin position="22"/>
        <end position="590"/>
    </location>
</feature>
<keyword evidence="1" id="KW-0732">Signal</keyword>
<protein>
    <submittedName>
        <fullName evidence="2">Histone-lysine N-methyltransferase SETMAR</fullName>
    </submittedName>
</protein>
<feature type="signal peptide" evidence="1">
    <location>
        <begin position="1"/>
        <end position="21"/>
    </location>
</feature>
<dbReference type="PANTHER" id="PTHR46060">
    <property type="entry name" value="MARINER MOS1 TRANSPOSASE-LIKE PROTEIN"/>
    <property type="match status" value="1"/>
</dbReference>
<proteinExistence type="predicted"/>
<dbReference type="InterPro" id="IPR013320">
    <property type="entry name" value="ConA-like_dom_sf"/>
</dbReference>
<organism evidence="2 3">
    <name type="scientific">Plakobranchus ocellatus</name>
    <dbReference type="NCBI Taxonomy" id="259542"/>
    <lineage>
        <taxon>Eukaryota</taxon>
        <taxon>Metazoa</taxon>
        <taxon>Spiralia</taxon>
        <taxon>Lophotrochozoa</taxon>
        <taxon>Mollusca</taxon>
        <taxon>Gastropoda</taxon>
        <taxon>Heterobranchia</taxon>
        <taxon>Euthyneura</taxon>
        <taxon>Panpulmonata</taxon>
        <taxon>Sacoglossa</taxon>
        <taxon>Placobranchoidea</taxon>
        <taxon>Plakobranchidae</taxon>
        <taxon>Plakobranchus</taxon>
    </lineage>
</organism>